<organism evidence="2 3">
    <name type="scientific">Ensete ventricosum</name>
    <name type="common">Abyssinian banana</name>
    <name type="synonym">Musa ensete</name>
    <dbReference type="NCBI Taxonomy" id="4639"/>
    <lineage>
        <taxon>Eukaryota</taxon>
        <taxon>Viridiplantae</taxon>
        <taxon>Streptophyta</taxon>
        <taxon>Embryophyta</taxon>
        <taxon>Tracheophyta</taxon>
        <taxon>Spermatophyta</taxon>
        <taxon>Magnoliopsida</taxon>
        <taxon>Liliopsida</taxon>
        <taxon>Zingiberales</taxon>
        <taxon>Musaceae</taxon>
        <taxon>Ensete</taxon>
    </lineage>
</organism>
<gene>
    <name evidence="2" type="ORF">B296_00037708</name>
</gene>
<accession>A0A426ZKD2</accession>
<name>A0A426ZKD2_ENSVE</name>
<feature type="region of interest" description="Disordered" evidence="1">
    <location>
        <begin position="40"/>
        <end position="59"/>
    </location>
</feature>
<protein>
    <submittedName>
        <fullName evidence="2">Uncharacterized protein</fullName>
    </submittedName>
</protein>
<dbReference type="AlphaFoldDB" id="A0A426ZKD2"/>
<dbReference type="EMBL" id="AMZH03006212">
    <property type="protein sequence ID" value="RRT64395.1"/>
    <property type="molecule type" value="Genomic_DNA"/>
</dbReference>
<reference evidence="2 3" key="1">
    <citation type="journal article" date="2014" name="Agronomy (Basel)">
        <title>A Draft Genome Sequence for Ensete ventricosum, the Drought-Tolerant Tree Against Hunger.</title>
        <authorList>
            <person name="Harrison J."/>
            <person name="Moore K.A."/>
            <person name="Paszkiewicz K."/>
            <person name="Jones T."/>
            <person name="Grant M."/>
            <person name="Ambacheew D."/>
            <person name="Muzemil S."/>
            <person name="Studholme D.J."/>
        </authorList>
    </citation>
    <scope>NUCLEOTIDE SEQUENCE [LARGE SCALE GENOMIC DNA]</scope>
</reference>
<evidence type="ECO:0000313" key="3">
    <source>
        <dbReference type="Proteomes" id="UP000287651"/>
    </source>
</evidence>
<dbReference type="Proteomes" id="UP000287651">
    <property type="component" value="Unassembled WGS sequence"/>
</dbReference>
<comment type="caution">
    <text evidence="2">The sequence shown here is derived from an EMBL/GenBank/DDBJ whole genome shotgun (WGS) entry which is preliminary data.</text>
</comment>
<sequence>MRTVHYQVVLPCYQAVPQIGAISTRDHPKSTVSDGFQAIAAEGGRKKKREKNLESVDPSPATLASDFFFPRGEKERGDIAPFYIV</sequence>
<evidence type="ECO:0000313" key="2">
    <source>
        <dbReference type="EMBL" id="RRT64395.1"/>
    </source>
</evidence>
<evidence type="ECO:0000256" key="1">
    <source>
        <dbReference type="SAM" id="MobiDB-lite"/>
    </source>
</evidence>
<proteinExistence type="predicted"/>